<evidence type="ECO:0000256" key="12">
    <source>
        <dbReference type="HAMAP-Rule" id="MF_00974"/>
    </source>
</evidence>
<dbReference type="InterPro" id="IPR002694">
    <property type="entry name" value="Znf_CHC2"/>
</dbReference>
<dbReference type="Pfam" id="PF08275">
    <property type="entry name" value="DNAG_N"/>
    <property type="match status" value="1"/>
</dbReference>
<comment type="similarity">
    <text evidence="12">Belongs to the DnaG primase family.</text>
</comment>
<comment type="subunit">
    <text evidence="12">Monomer. Interacts with DnaB.</text>
</comment>
<dbReference type="EC" id="2.7.7.101" evidence="12"/>
<evidence type="ECO:0000256" key="5">
    <source>
        <dbReference type="ARBA" id="ARBA00022705"/>
    </source>
</evidence>
<comment type="catalytic activity">
    <reaction evidence="12">
        <text>ssDNA + n NTP = ssDNA/pppN(pN)n-1 hybrid + (n-1) diphosphate.</text>
        <dbReference type="EC" id="2.7.7.101"/>
    </reaction>
</comment>
<keyword evidence="2 12" id="KW-0639">Primosome</keyword>
<dbReference type="InterPro" id="IPR006295">
    <property type="entry name" value="DNA_primase_DnaG"/>
</dbReference>
<keyword evidence="9" id="KW-0460">Magnesium</keyword>
<evidence type="ECO:0000313" key="14">
    <source>
        <dbReference type="EMBL" id="MDH6283931.1"/>
    </source>
</evidence>
<evidence type="ECO:0000256" key="8">
    <source>
        <dbReference type="ARBA" id="ARBA00022833"/>
    </source>
</evidence>
<keyword evidence="5 12" id="KW-0235">DNA replication</keyword>
<keyword evidence="3 12" id="KW-0808">Transferase</keyword>
<keyword evidence="6" id="KW-0479">Metal-binding</keyword>
<dbReference type="PANTHER" id="PTHR30313:SF2">
    <property type="entry name" value="DNA PRIMASE"/>
    <property type="match status" value="1"/>
</dbReference>
<dbReference type="InterPro" id="IPR036977">
    <property type="entry name" value="DNA_primase_Znf_CHC2"/>
</dbReference>
<gene>
    <name evidence="12" type="primary">dnaG</name>
    <name evidence="14" type="ORF">M2280_005182</name>
</gene>
<keyword evidence="1 12" id="KW-0240">DNA-directed RNA polymerase</keyword>
<evidence type="ECO:0000256" key="2">
    <source>
        <dbReference type="ARBA" id="ARBA00022515"/>
    </source>
</evidence>
<evidence type="ECO:0000256" key="3">
    <source>
        <dbReference type="ARBA" id="ARBA00022679"/>
    </source>
</evidence>
<keyword evidence="4 12" id="KW-0548">Nucleotidyltransferase</keyword>
<evidence type="ECO:0000256" key="11">
    <source>
        <dbReference type="ARBA" id="ARBA00023163"/>
    </source>
</evidence>
<evidence type="ECO:0000256" key="6">
    <source>
        <dbReference type="ARBA" id="ARBA00022723"/>
    </source>
</evidence>
<evidence type="ECO:0000256" key="7">
    <source>
        <dbReference type="ARBA" id="ARBA00022771"/>
    </source>
</evidence>
<dbReference type="SUPFAM" id="SSF57783">
    <property type="entry name" value="Zinc beta-ribbon"/>
    <property type="match status" value="1"/>
</dbReference>
<dbReference type="PANTHER" id="PTHR30313">
    <property type="entry name" value="DNA PRIMASE"/>
    <property type="match status" value="1"/>
</dbReference>
<name>A0ABT6MHX7_9NOCA</name>
<keyword evidence="7" id="KW-0863">Zinc-finger</keyword>
<dbReference type="Pfam" id="PF01807">
    <property type="entry name" value="Zn_ribbon_DnaG"/>
    <property type="match status" value="1"/>
</dbReference>
<proteinExistence type="inferred from homology"/>
<dbReference type="PROSITE" id="PS50880">
    <property type="entry name" value="TOPRIM"/>
    <property type="match status" value="1"/>
</dbReference>
<evidence type="ECO:0000259" key="13">
    <source>
        <dbReference type="PROSITE" id="PS50880"/>
    </source>
</evidence>
<evidence type="ECO:0000256" key="10">
    <source>
        <dbReference type="ARBA" id="ARBA00023125"/>
    </source>
</evidence>
<comment type="caution">
    <text evidence="12">Lacks conserved residue(s) required for the propagation of feature annotation.</text>
</comment>
<dbReference type="SMART" id="SM00400">
    <property type="entry name" value="ZnF_CHCC"/>
    <property type="match status" value="1"/>
</dbReference>
<dbReference type="InterPro" id="IPR019475">
    <property type="entry name" value="DNA_primase_DnaB-bd"/>
</dbReference>
<dbReference type="Pfam" id="PF10410">
    <property type="entry name" value="DnaB_bind"/>
    <property type="match status" value="1"/>
</dbReference>
<accession>A0ABT6MHX7</accession>
<dbReference type="InterPro" id="IPR050219">
    <property type="entry name" value="DnaG_primase"/>
</dbReference>
<sequence length="587" mass="63102">MRIPEETLGQLRERAAIDEIAARYTHLVPAARGESKGCCPLPDHDERTPSFYVNPDEGVFHCFGCGRGGDVLTFLELVEQLTFREAVEQLAEQLGIPIQVEPRPRSNAPVGTPKLLRSALQIAADTYTAALHDDPSAAAARHHLADRGFTDDHIEAWGIGYAPRARASVLVPRLAAAQLPATAGLDSGLIREGRTGRPYDTFAGRLIWPLHDPQGRIVGLAGRSLDDPTVNPDRYRKYINSDDSPLFRKSDILFGLAAARPAIVKHRRVILVEGYTDVMAVAAAGHPEVVGVCGTAFTAAHARLLSRLLGPDGEIVVMLDADPAGQAAAWKIAVACHPFATVTLAVPGAPGSDPCQLRADHGDQAVRDAITARQPLIREVLSRILADADTPERAAVAARRTAALLDELTDPVLVLHYRRWVTDQLGIPEDIPGMASTPERPEAVHVARVRVEDLECVRDLAAQLVIDPALWPRLPLPSGLELDDVLPESYARIVVTAAGLAPASKPERGVALLSAVDSNDRTAVTALLTAVPEPRDPMTLIAECVRAIGDIRLQHLRSALAEGTDADALRRFTSVAAAYARIARQGL</sequence>
<evidence type="ECO:0000256" key="1">
    <source>
        <dbReference type="ARBA" id="ARBA00022478"/>
    </source>
</evidence>
<feature type="domain" description="Toprim" evidence="13">
    <location>
        <begin position="267"/>
        <end position="350"/>
    </location>
</feature>
<keyword evidence="10 12" id="KW-0238">DNA-binding</keyword>
<dbReference type="Pfam" id="PF13662">
    <property type="entry name" value="Toprim_4"/>
    <property type="match status" value="1"/>
</dbReference>
<evidence type="ECO:0000256" key="4">
    <source>
        <dbReference type="ARBA" id="ARBA00022695"/>
    </source>
</evidence>
<dbReference type="InterPro" id="IPR037068">
    <property type="entry name" value="DNA_primase_core_N_sf"/>
</dbReference>
<comment type="caution">
    <text evidence="14">The sequence shown here is derived from an EMBL/GenBank/DDBJ whole genome shotgun (WGS) entry which is preliminary data.</text>
</comment>
<evidence type="ECO:0000313" key="15">
    <source>
        <dbReference type="Proteomes" id="UP001160334"/>
    </source>
</evidence>
<dbReference type="GO" id="GO:0016779">
    <property type="term" value="F:nucleotidyltransferase activity"/>
    <property type="evidence" value="ECO:0007669"/>
    <property type="project" value="UniProtKB-KW"/>
</dbReference>
<dbReference type="SUPFAM" id="SSF56731">
    <property type="entry name" value="DNA primase core"/>
    <property type="match status" value="1"/>
</dbReference>
<keyword evidence="11 12" id="KW-0804">Transcription</keyword>
<protein>
    <recommendedName>
        <fullName evidence="12">DNA primase</fullName>
        <ecNumber evidence="12">2.7.7.101</ecNumber>
    </recommendedName>
</protein>
<dbReference type="Gene3D" id="3.90.580.10">
    <property type="entry name" value="Zinc finger, CHC2-type domain"/>
    <property type="match status" value="1"/>
</dbReference>
<reference evidence="14 15" key="1">
    <citation type="submission" date="2023-04" db="EMBL/GenBank/DDBJ databases">
        <title>Forest soil microbial communities from Buena Vista Peninsula, Colon Province, Panama.</title>
        <authorList>
            <person name="Bouskill N."/>
        </authorList>
    </citation>
    <scope>NUCLEOTIDE SEQUENCE [LARGE SCALE GENOMIC DNA]</scope>
    <source>
        <strain evidence="14 15">CFH S0262</strain>
    </source>
</reference>
<dbReference type="InterPro" id="IPR030846">
    <property type="entry name" value="DnaG_bac"/>
</dbReference>
<keyword evidence="8" id="KW-0862">Zinc</keyword>
<evidence type="ECO:0000256" key="9">
    <source>
        <dbReference type="ARBA" id="ARBA00022842"/>
    </source>
</evidence>
<organism evidence="14 15">
    <name type="scientific">Prescottella agglutinans</name>
    <dbReference type="NCBI Taxonomy" id="1644129"/>
    <lineage>
        <taxon>Bacteria</taxon>
        <taxon>Bacillati</taxon>
        <taxon>Actinomycetota</taxon>
        <taxon>Actinomycetes</taxon>
        <taxon>Mycobacteriales</taxon>
        <taxon>Nocardiaceae</taxon>
        <taxon>Prescottella</taxon>
    </lineage>
</organism>
<dbReference type="Gene3D" id="3.40.1360.10">
    <property type="match status" value="1"/>
</dbReference>
<dbReference type="InterPro" id="IPR013264">
    <property type="entry name" value="DNAG_N"/>
</dbReference>
<dbReference type="RefSeq" id="WP_280763184.1">
    <property type="nucleotide sequence ID" value="NZ_JARXVC010000017.1"/>
</dbReference>
<dbReference type="EMBL" id="JARXVC010000017">
    <property type="protein sequence ID" value="MDH6283931.1"/>
    <property type="molecule type" value="Genomic_DNA"/>
</dbReference>
<comment type="function">
    <text evidence="12">RNA polymerase that catalyzes the synthesis of short RNA molecules used as primers for DNA polymerase during DNA replication.</text>
</comment>
<dbReference type="InterPro" id="IPR006171">
    <property type="entry name" value="TOPRIM_dom"/>
</dbReference>
<dbReference type="Proteomes" id="UP001160334">
    <property type="component" value="Unassembled WGS sequence"/>
</dbReference>
<dbReference type="InterPro" id="IPR034151">
    <property type="entry name" value="TOPRIM_DnaG_bac"/>
</dbReference>
<dbReference type="CDD" id="cd03364">
    <property type="entry name" value="TOPRIM_DnaG_primases"/>
    <property type="match status" value="1"/>
</dbReference>
<keyword evidence="15" id="KW-1185">Reference proteome</keyword>
<dbReference type="SMART" id="SM00493">
    <property type="entry name" value="TOPRIM"/>
    <property type="match status" value="1"/>
</dbReference>
<dbReference type="Gene3D" id="3.90.980.10">
    <property type="entry name" value="DNA primase, catalytic core, N-terminal domain"/>
    <property type="match status" value="1"/>
</dbReference>
<dbReference type="HAMAP" id="MF_00974">
    <property type="entry name" value="DNA_primase_DnaG"/>
    <property type="match status" value="1"/>
</dbReference>
<dbReference type="NCBIfam" id="TIGR01391">
    <property type="entry name" value="dnaG"/>
    <property type="match status" value="1"/>
</dbReference>